<dbReference type="PANTHER" id="PTHR22916">
    <property type="entry name" value="GLYCOSYLTRANSFERASE"/>
    <property type="match status" value="1"/>
</dbReference>
<organism evidence="2 3">
    <name type="scientific">Pseudoduganella namucuonensis</name>
    <dbReference type="NCBI Taxonomy" id="1035707"/>
    <lineage>
        <taxon>Bacteria</taxon>
        <taxon>Pseudomonadati</taxon>
        <taxon>Pseudomonadota</taxon>
        <taxon>Betaproteobacteria</taxon>
        <taxon>Burkholderiales</taxon>
        <taxon>Oxalobacteraceae</taxon>
        <taxon>Telluria group</taxon>
        <taxon>Pseudoduganella</taxon>
    </lineage>
</organism>
<evidence type="ECO:0000313" key="2">
    <source>
        <dbReference type="EMBL" id="SFV17029.1"/>
    </source>
</evidence>
<dbReference type="STRING" id="1035707.SAMN05216552_105814"/>
<dbReference type="RefSeq" id="WP_093561194.1">
    <property type="nucleotide sequence ID" value="NZ_FPBO01000058.1"/>
</dbReference>
<dbReference type="Pfam" id="PF00535">
    <property type="entry name" value="Glycos_transf_2"/>
    <property type="match status" value="1"/>
</dbReference>
<accession>A0A1I7M501</accession>
<evidence type="ECO:0000313" key="3">
    <source>
        <dbReference type="Proteomes" id="UP000199391"/>
    </source>
</evidence>
<sequence length="331" mass="37584">MSKYPSISVVVPAFNVEKYVDSAINSLLQQSDPFHEIIIVDDGSSDSTPTKLKQYSANPLVRVVTTKNHGLGAARNRGKEEATGEYIYYFDADDLLDRSFVKIIKSAIIKSAGPDMVLFSGKTFYDEDYSPMHGETTSCHEFRRNINGTFEHGLDAMLALQRAGNFSPSACLYVSKLSLWKNNINFLPIVHEDDELIIRLCAISKNTHIVNLPLFNRRIRSGSIMTSGASRKNTEGYHLAFMSAWRVYHSVARADHKATVMTHLRGLVWLYLNACRKGNLIPDSGEIIGMLLRSRYFPLREFWRLYVPTALRRKNLNLLKNTLYLKLNARK</sequence>
<dbReference type="PANTHER" id="PTHR22916:SF3">
    <property type="entry name" value="UDP-GLCNAC:BETAGAL BETA-1,3-N-ACETYLGLUCOSAMINYLTRANSFERASE-LIKE PROTEIN 1"/>
    <property type="match status" value="1"/>
</dbReference>
<dbReference type="Proteomes" id="UP000199391">
    <property type="component" value="Unassembled WGS sequence"/>
</dbReference>
<dbReference type="EMBL" id="FPBO01000058">
    <property type="protein sequence ID" value="SFV17029.1"/>
    <property type="molecule type" value="Genomic_DNA"/>
</dbReference>
<dbReference type="OrthoDB" id="9802649at2"/>
<dbReference type="GO" id="GO:0016758">
    <property type="term" value="F:hexosyltransferase activity"/>
    <property type="evidence" value="ECO:0007669"/>
    <property type="project" value="UniProtKB-ARBA"/>
</dbReference>
<protein>
    <submittedName>
        <fullName evidence="2">Glycosyltransferase involved in cell wall bisynthesis</fullName>
    </submittedName>
</protein>
<keyword evidence="3" id="KW-1185">Reference proteome</keyword>
<dbReference type="InterPro" id="IPR001173">
    <property type="entry name" value="Glyco_trans_2-like"/>
</dbReference>
<dbReference type="Gene3D" id="3.90.550.10">
    <property type="entry name" value="Spore Coat Polysaccharide Biosynthesis Protein SpsA, Chain A"/>
    <property type="match status" value="1"/>
</dbReference>
<dbReference type="SUPFAM" id="SSF53448">
    <property type="entry name" value="Nucleotide-diphospho-sugar transferases"/>
    <property type="match status" value="1"/>
</dbReference>
<name>A0A1I7M501_9BURK</name>
<evidence type="ECO:0000259" key="1">
    <source>
        <dbReference type="Pfam" id="PF00535"/>
    </source>
</evidence>
<feature type="domain" description="Glycosyltransferase 2-like" evidence="1">
    <location>
        <begin position="8"/>
        <end position="136"/>
    </location>
</feature>
<reference evidence="3" key="1">
    <citation type="submission" date="2016-10" db="EMBL/GenBank/DDBJ databases">
        <authorList>
            <person name="Varghese N."/>
            <person name="Submissions S."/>
        </authorList>
    </citation>
    <scope>NUCLEOTIDE SEQUENCE [LARGE SCALE GENOMIC DNA]</scope>
    <source>
        <strain evidence="3">CGMCC 1.11014</strain>
    </source>
</reference>
<keyword evidence="2" id="KW-0808">Transferase</keyword>
<dbReference type="InterPro" id="IPR029044">
    <property type="entry name" value="Nucleotide-diphossugar_trans"/>
</dbReference>
<proteinExistence type="predicted"/>
<gene>
    <name evidence="2" type="ORF">SAMN05216552_105814</name>
</gene>
<dbReference type="CDD" id="cd00761">
    <property type="entry name" value="Glyco_tranf_GTA_type"/>
    <property type="match status" value="1"/>
</dbReference>
<dbReference type="AlphaFoldDB" id="A0A1I7M501"/>